<gene>
    <name evidence="4" type="ORF">RDB_LOCUS157878</name>
</gene>
<feature type="chain" id="PRO_5034884194" evidence="3">
    <location>
        <begin position="21"/>
        <end position="349"/>
    </location>
</feature>
<keyword evidence="3" id="KW-0732">Signal</keyword>
<organism evidence="4 5">
    <name type="scientific">Rhizoctonia solani</name>
    <dbReference type="NCBI Taxonomy" id="456999"/>
    <lineage>
        <taxon>Eukaryota</taxon>
        <taxon>Fungi</taxon>
        <taxon>Dikarya</taxon>
        <taxon>Basidiomycota</taxon>
        <taxon>Agaricomycotina</taxon>
        <taxon>Agaricomycetes</taxon>
        <taxon>Cantharellales</taxon>
        <taxon>Ceratobasidiaceae</taxon>
        <taxon>Rhizoctonia</taxon>
    </lineage>
</organism>
<evidence type="ECO:0000256" key="3">
    <source>
        <dbReference type="SAM" id="SignalP"/>
    </source>
</evidence>
<name>A0A8H3GQ40_9AGAM</name>
<evidence type="ECO:0000313" key="5">
    <source>
        <dbReference type="Proteomes" id="UP000663846"/>
    </source>
</evidence>
<evidence type="ECO:0000313" key="4">
    <source>
        <dbReference type="EMBL" id="CAE6459839.1"/>
    </source>
</evidence>
<keyword evidence="2" id="KW-0812">Transmembrane</keyword>
<comment type="caution">
    <text evidence="4">The sequence shown here is derived from an EMBL/GenBank/DDBJ whole genome shotgun (WGS) entry which is preliminary data.</text>
</comment>
<reference evidence="4" key="1">
    <citation type="submission" date="2021-01" db="EMBL/GenBank/DDBJ databases">
        <authorList>
            <person name="Kaushik A."/>
        </authorList>
    </citation>
    <scope>NUCLEOTIDE SEQUENCE</scope>
    <source>
        <strain evidence="4">AG1-1C</strain>
    </source>
</reference>
<proteinExistence type="predicted"/>
<feature type="transmembrane region" description="Helical" evidence="2">
    <location>
        <begin position="207"/>
        <end position="231"/>
    </location>
</feature>
<keyword evidence="2" id="KW-0472">Membrane</keyword>
<dbReference type="Proteomes" id="UP000663846">
    <property type="component" value="Unassembled WGS sequence"/>
</dbReference>
<protein>
    <submittedName>
        <fullName evidence="4">Uncharacterized protein</fullName>
    </submittedName>
</protein>
<evidence type="ECO:0000256" key="2">
    <source>
        <dbReference type="SAM" id="Phobius"/>
    </source>
</evidence>
<keyword evidence="2" id="KW-1133">Transmembrane helix</keyword>
<sequence>MPVLHNALAFVALIASIAQAGNTTCKTTSLDWYTRSVGETPCRTYERLHQICTSDYEVGNFGSIAPGDKCDVPFRACCCNSIAWSLSMLCMNCQYGTGSGVFGDPGIDAGVGAYGVYLNNCGTPTNKILRNDVQLGICEQNISLPAFLYEIFWVDGPWFYGSIKGYAQLDISGGKNDTGLCPATRPTATFGDTTATPSESSKSGVPVGAIAGGVIGGVVLLIGSVLLGFFISKIQKDKRVIELTEQTKPTSATFEYYGLPVGATAQRPIATYNTVLPPQTRASGPRRNKPGLIAPSPPTRAEVYQSQPLLLTETESSSYATERHEDSEDLTNAFGLDCSAGLLPPSYRR</sequence>
<accession>A0A8H3GQ40</accession>
<feature type="region of interest" description="Disordered" evidence="1">
    <location>
        <begin position="277"/>
        <end position="299"/>
    </location>
</feature>
<feature type="signal peptide" evidence="3">
    <location>
        <begin position="1"/>
        <end position="20"/>
    </location>
</feature>
<dbReference type="AlphaFoldDB" id="A0A8H3GQ40"/>
<dbReference type="EMBL" id="CAJMWS010000706">
    <property type="protein sequence ID" value="CAE6459839.1"/>
    <property type="molecule type" value="Genomic_DNA"/>
</dbReference>
<evidence type="ECO:0000256" key="1">
    <source>
        <dbReference type="SAM" id="MobiDB-lite"/>
    </source>
</evidence>